<accession>A0ABY6TVZ9</accession>
<dbReference type="PROSITE" id="PS51257">
    <property type="entry name" value="PROKAR_LIPOPROTEIN"/>
    <property type="match status" value="1"/>
</dbReference>
<protein>
    <submittedName>
        <fullName evidence="2">Uncharacterized protein</fullName>
    </submittedName>
</protein>
<name>A0ABY6TVZ9_BIOOC</name>
<evidence type="ECO:0000313" key="3">
    <source>
        <dbReference type="Proteomes" id="UP000766486"/>
    </source>
</evidence>
<dbReference type="EMBL" id="CABFNS010000551">
    <property type="protein sequence ID" value="VUC22361.1"/>
    <property type="molecule type" value="Genomic_DNA"/>
</dbReference>
<evidence type="ECO:0000313" key="2">
    <source>
        <dbReference type="EMBL" id="VUC22361.1"/>
    </source>
</evidence>
<proteinExistence type="predicted"/>
<keyword evidence="3" id="KW-1185">Reference proteome</keyword>
<keyword evidence="1" id="KW-0732">Signal</keyword>
<dbReference type="Gene3D" id="2.120.10.70">
    <property type="entry name" value="Fucose-specific lectin"/>
    <property type="match status" value="1"/>
</dbReference>
<reference evidence="2 3" key="1">
    <citation type="submission" date="2019-06" db="EMBL/GenBank/DDBJ databases">
        <authorList>
            <person name="Broberg M."/>
        </authorList>
    </citation>
    <scope>NUCLEOTIDE SEQUENCE [LARGE SCALE GENOMIC DNA]</scope>
</reference>
<feature type="chain" id="PRO_5047234052" evidence="1">
    <location>
        <begin position="21"/>
        <end position="269"/>
    </location>
</feature>
<feature type="signal peptide" evidence="1">
    <location>
        <begin position="1"/>
        <end position="20"/>
    </location>
</feature>
<sequence length="269" mass="29569">MHSVRSLFGLAAISPMLASAFSTYNATFHSSSGCGDSAPYSMNGSRYTDCVSLNKTYNSISATEDEPSGYCHFFLFSDTACAVEITTQDNLDGECENVSGIQSFRDIIFHVNSDYSISYFTSSVPDESQFQQYGKVTLKVSANTIKVNKELPIIAAVAYSNPSPPKPCNNDSSSLGDDEVRVYFVNDDFKIVEVKRSGPANNNTWEYGKEFTPKQYSIFKKSGLSANVVPVKQGGHQLKVYFMGAEGQLSVAYRVLGTKEWNSRPNITN</sequence>
<dbReference type="Proteomes" id="UP000766486">
    <property type="component" value="Unassembled WGS sequence"/>
</dbReference>
<comment type="caution">
    <text evidence="2">The sequence shown here is derived from an EMBL/GenBank/DDBJ whole genome shotgun (WGS) entry which is preliminary data.</text>
</comment>
<organism evidence="2 3">
    <name type="scientific">Bionectria ochroleuca</name>
    <name type="common">Gliocladium roseum</name>
    <dbReference type="NCBI Taxonomy" id="29856"/>
    <lineage>
        <taxon>Eukaryota</taxon>
        <taxon>Fungi</taxon>
        <taxon>Dikarya</taxon>
        <taxon>Ascomycota</taxon>
        <taxon>Pezizomycotina</taxon>
        <taxon>Sordariomycetes</taxon>
        <taxon>Hypocreomycetidae</taxon>
        <taxon>Hypocreales</taxon>
        <taxon>Bionectriaceae</taxon>
        <taxon>Clonostachys</taxon>
    </lineage>
</organism>
<gene>
    <name evidence="2" type="ORF">CLO192961_LOCUS82042</name>
</gene>
<evidence type="ECO:0000256" key="1">
    <source>
        <dbReference type="SAM" id="SignalP"/>
    </source>
</evidence>